<keyword evidence="2" id="KW-1185">Reference proteome</keyword>
<gene>
    <name evidence="1" type="ORF">LY79DRAFT_584961</name>
</gene>
<dbReference type="GeneID" id="85444692"/>
<dbReference type="EMBL" id="JAHLJV010000155">
    <property type="protein sequence ID" value="KAK1566171.1"/>
    <property type="molecule type" value="Genomic_DNA"/>
</dbReference>
<evidence type="ECO:0000313" key="1">
    <source>
        <dbReference type="EMBL" id="KAK1566171.1"/>
    </source>
</evidence>
<name>A0AAD8PKV3_9PEZI</name>
<dbReference type="RefSeq" id="XP_060407375.1">
    <property type="nucleotide sequence ID" value="XM_060560452.1"/>
</dbReference>
<comment type="caution">
    <text evidence="1">The sequence shown here is derived from an EMBL/GenBank/DDBJ whole genome shotgun (WGS) entry which is preliminary data.</text>
</comment>
<accession>A0AAD8PKV3</accession>
<reference evidence="1" key="1">
    <citation type="submission" date="2021-06" db="EMBL/GenBank/DDBJ databases">
        <title>Comparative genomics, transcriptomics and evolutionary studies reveal genomic signatures of adaptation to plant cell wall in hemibiotrophic fungi.</title>
        <authorList>
            <consortium name="DOE Joint Genome Institute"/>
            <person name="Baroncelli R."/>
            <person name="Diaz J.F."/>
            <person name="Benocci T."/>
            <person name="Peng M."/>
            <person name="Battaglia E."/>
            <person name="Haridas S."/>
            <person name="Andreopoulos W."/>
            <person name="Labutti K."/>
            <person name="Pangilinan J."/>
            <person name="Floch G.L."/>
            <person name="Makela M.R."/>
            <person name="Henrissat B."/>
            <person name="Grigoriev I.V."/>
            <person name="Crouch J.A."/>
            <person name="De Vries R.P."/>
            <person name="Sukno S.A."/>
            <person name="Thon M.R."/>
        </authorList>
    </citation>
    <scope>NUCLEOTIDE SEQUENCE</scope>
    <source>
        <strain evidence="1">CBS 125086</strain>
    </source>
</reference>
<proteinExistence type="predicted"/>
<protein>
    <submittedName>
        <fullName evidence="1">Uncharacterized protein</fullName>
    </submittedName>
</protein>
<organism evidence="1 2">
    <name type="scientific">Colletotrichum navitas</name>
    <dbReference type="NCBI Taxonomy" id="681940"/>
    <lineage>
        <taxon>Eukaryota</taxon>
        <taxon>Fungi</taxon>
        <taxon>Dikarya</taxon>
        <taxon>Ascomycota</taxon>
        <taxon>Pezizomycotina</taxon>
        <taxon>Sordariomycetes</taxon>
        <taxon>Hypocreomycetidae</taxon>
        <taxon>Glomerellales</taxon>
        <taxon>Glomerellaceae</taxon>
        <taxon>Colletotrichum</taxon>
        <taxon>Colletotrichum graminicola species complex</taxon>
    </lineage>
</organism>
<dbReference type="AlphaFoldDB" id="A0AAD8PKV3"/>
<evidence type="ECO:0000313" key="2">
    <source>
        <dbReference type="Proteomes" id="UP001230504"/>
    </source>
</evidence>
<dbReference type="Proteomes" id="UP001230504">
    <property type="component" value="Unassembled WGS sequence"/>
</dbReference>
<sequence>MEVHLGKFELDTLEEDRLVTLKLDAVHKTARKAESDFYILQGLRASVVRFYLESADVPADSAQVLIQLTHHGDSTFCNEYDMPIRFNHENINFDFKYNACIREILMDGDLKAKVCLEHDLKLALPSPFGTWTVGISKDWNSDELYLSGITDAWFEFPGWTREFSA</sequence>